<dbReference type="InterPro" id="IPR036909">
    <property type="entry name" value="Cyt_c-like_dom_sf"/>
</dbReference>
<dbReference type="RefSeq" id="WP_103924802.1">
    <property type="nucleotide sequence ID" value="NZ_FNVR01000010.1"/>
</dbReference>
<dbReference type="STRING" id="1120964.GCA_001313265_01743"/>
<evidence type="ECO:0000256" key="1">
    <source>
        <dbReference type="SAM" id="Phobius"/>
    </source>
</evidence>
<dbReference type="PANTHER" id="PTHR35889:SF3">
    <property type="entry name" value="F-BOX DOMAIN-CONTAINING PROTEIN"/>
    <property type="match status" value="1"/>
</dbReference>
<dbReference type="InterPro" id="IPR011429">
    <property type="entry name" value="Cyt_c_Planctomycete-type"/>
</dbReference>
<keyword evidence="1" id="KW-0812">Transmembrane</keyword>
<feature type="domain" description="DUF2231" evidence="3">
    <location>
        <begin position="12"/>
        <end position="130"/>
    </location>
</feature>
<evidence type="ECO:0000259" key="2">
    <source>
        <dbReference type="Pfam" id="PF07635"/>
    </source>
</evidence>
<feature type="transmembrane region" description="Helical" evidence="1">
    <location>
        <begin position="12"/>
        <end position="33"/>
    </location>
</feature>
<evidence type="ECO:0000313" key="4">
    <source>
        <dbReference type="EMBL" id="SEG00251.1"/>
    </source>
</evidence>
<dbReference type="EMBL" id="FNVR01000010">
    <property type="protein sequence ID" value="SEG00251.1"/>
    <property type="molecule type" value="Genomic_DNA"/>
</dbReference>
<accession>A0A1H5WLQ4</accession>
<dbReference type="Gene3D" id="3.80.10.10">
    <property type="entry name" value="Ribonuclease Inhibitor"/>
    <property type="match status" value="1"/>
</dbReference>
<dbReference type="AlphaFoldDB" id="A0A1H5WLQ4"/>
<name>A0A1H5WLQ4_9BACT</name>
<feature type="domain" description="Cytochrome C Planctomycete-type" evidence="2">
    <location>
        <begin position="183"/>
        <end position="242"/>
    </location>
</feature>
<dbReference type="Proteomes" id="UP000236736">
    <property type="component" value="Unassembled WGS sequence"/>
</dbReference>
<dbReference type="InterPro" id="IPR019251">
    <property type="entry name" value="DUF2231_TM"/>
</dbReference>
<proteinExistence type="predicted"/>
<dbReference type="Pfam" id="PF09990">
    <property type="entry name" value="DUF2231"/>
    <property type="match status" value="1"/>
</dbReference>
<gene>
    <name evidence="4" type="ORF">SAMN03080598_02136</name>
</gene>
<dbReference type="GO" id="GO:0009055">
    <property type="term" value="F:electron transfer activity"/>
    <property type="evidence" value="ECO:0007669"/>
    <property type="project" value="InterPro"/>
</dbReference>
<reference evidence="5" key="1">
    <citation type="submission" date="2016-10" db="EMBL/GenBank/DDBJ databases">
        <authorList>
            <person name="Varghese N."/>
            <person name="Submissions S."/>
        </authorList>
    </citation>
    <scope>NUCLEOTIDE SEQUENCE [LARGE SCALE GENOMIC DNA]</scope>
    <source>
        <strain evidence="5">DSM 17298</strain>
    </source>
</reference>
<evidence type="ECO:0000259" key="3">
    <source>
        <dbReference type="Pfam" id="PF09990"/>
    </source>
</evidence>
<dbReference type="PANTHER" id="PTHR35889">
    <property type="entry name" value="CYCLOINULO-OLIGOSACCHARIDE FRUCTANOTRANSFERASE-RELATED"/>
    <property type="match status" value="1"/>
</dbReference>
<organism evidence="4 5">
    <name type="scientific">Algoriphagus boritolerans DSM 17298 = JCM 18970</name>
    <dbReference type="NCBI Taxonomy" id="1120964"/>
    <lineage>
        <taxon>Bacteria</taxon>
        <taxon>Pseudomonadati</taxon>
        <taxon>Bacteroidota</taxon>
        <taxon>Cytophagia</taxon>
        <taxon>Cytophagales</taxon>
        <taxon>Cyclobacteriaceae</taxon>
        <taxon>Algoriphagus</taxon>
    </lineage>
</organism>
<dbReference type="OrthoDB" id="713772at2"/>
<dbReference type="InterPro" id="IPR032675">
    <property type="entry name" value="LRR_dom_sf"/>
</dbReference>
<evidence type="ECO:0000313" key="5">
    <source>
        <dbReference type="Proteomes" id="UP000236736"/>
    </source>
</evidence>
<dbReference type="Pfam" id="PF07635">
    <property type="entry name" value="PSCyt1"/>
    <property type="match status" value="1"/>
</dbReference>
<dbReference type="SUPFAM" id="SSF52047">
    <property type="entry name" value="RNI-like"/>
    <property type="match status" value="1"/>
</dbReference>
<keyword evidence="5" id="KW-1185">Reference proteome</keyword>
<keyword evidence="1" id="KW-1133">Transmembrane helix</keyword>
<feature type="transmembrane region" description="Helical" evidence="1">
    <location>
        <begin position="77"/>
        <end position="98"/>
    </location>
</feature>
<dbReference type="SUPFAM" id="SSF46626">
    <property type="entry name" value="Cytochrome c"/>
    <property type="match status" value="1"/>
</dbReference>
<feature type="transmembrane region" description="Helical" evidence="1">
    <location>
        <begin position="45"/>
        <end position="65"/>
    </location>
</feature>
<dbReference type="GO" id="GO:0020037">
    <property type="term" value="F:heme binding"/>
    <property type="evidence" value="ECO:0007669"/>
    <property type="project" value="InterPro"/>
</dbReference>
<feature type="transmembrane region" description="Helical" evidence="1">
    <location>
        <begin position="110"/>
        <end position="129"/>
    </location>
</feature>
<keyword evidence="1" id="KW-0472">Membrane</keyword>
<sequence length="463" mass="50979">MLEFLGPLLGRMHPLLVHLPIGILVFGIVLCFFPQREKNSFLPAIRLAFLLGGIAAFGAGISGFLQYQFEGFAWEDIQIHLFGGVFTALGSFGLFFHFRKKETIQSKSKVFALGLGLILAVTGHLGGSLTHGENYFTEVLPKEFQSFLGIEIEPEKGPQLAEESWEEAVFYSEVIQPILNQNCKSCHNPKNKKGELDLTTIKGLMTGGEDGVILTAGDAQHSELFARLILPKGDKKHMPPSEKRQPSKAEIALIESWIKAGGKADQTLAEAGISRNLVEPFIQKTEIPFYPIIQLPVFPTDSLAQLKRLGFFAELIESGSGLLKVTCINLPEFQDSDWEKLAPVKNRIAYLDLSGTKVSDAILDSLKGFSTLTVLKLNETVISGNSLEKLSQLPNLKLLYLNKTGVNLAQIQQLASNQSLEKVFIFDTPASAEFLNSGKLSLPFLLETGNYQLPKLPTDTIVY</sequence>
<protein>
    <submittedName>
        <fullName evidence="4">Uncharacterized membrane protein</fullName>
    </submittedName>
</protein>